<organism evidence="2 3">
    <name type="scientific">Weeksella virosa (strain ATCC 43766 / DSM 16922 / JCM 21250 / CCUG 30538 / CDC 9751 / IAM 14551 / NBRC 16016 / NCTC 11634 / CL345/78)</name>
    <dbReference type="NCBI Taxonomy" id="865938"/>
    <lineage>
        <taxon>Bacteria</taxon>
        <taxon>Pseudomonadati</taxon>
        <taxon>Bacteroidota</taxon>
        <taxon>Flavobacteriia</taxon>
        <taxon>Flavobacteriales</taxon>
        <taxon>Weeksellaceae</taxon>
        <taxon>Weeksella</taxon>
    </lineage>
</organism>
<proteinExistence type="predicted"/>
<dbReference type="RefSeq" id="WP_013597261.1">
    <property type="nucleotide sequence ID" value="NC_015144.1"/>
</dbReference>
<evidence type="ECO:0000313" key="3">
    <source>
        <dbReference type="Proteomes" id="UP000008641"/>
    </source>
</evidence>
<dbReference type="KEGG" id="wvi:Weevi_0143"/>
<dbReference type="HOGENOM" id="CLU_129693_1_0_10"/>
<dbReference type="OrthoDB" id="796548at2"/>
<keyword evidence="1" id="KW-0175">Coiled coil</keyword>
<evidence type="ECO:0000313" key="2">
    <source>
        <dbReference type="EMBL" id="ADX66869.1"/>
    </source>
</evidence>
<evidence type="ECO:0000256" key="1">
    <source>
        <dbReference type="SAM" id="Coils"/>
    </source>
</evidence>
<gene>
    <name evidence="2" type="ordered locus">Weevi_0143</name>
</gene>
<name>F0NX95_WEEVC</name>
<dbReference type="Proteomes" id="UP000008641">
    <property type="component" value="Chromosome"/>
</dbReference>
<reference evidence="2 3" key="1">
    <citation type="journal article" date="2011" name="Stand. Genomic Sci.">
        <title>Complete genome sequence of Weeksella virosa type strain (9751).</title>
        <authorList>
            <person name="Lang E."/>
            <person name="Teshima H."/>
            <person name="Lucas S."/>
            <person name="Lapidus A."/>
            <person name="Hammon N."/>
            <person name="Deshpande S."/>
            <person name="Nolan M."/>
            <person name="Cheng J.F."/>
            <person name="Pitluck S."/>
            <person name="Liolios K."/>
            <person name="Pagani I."/>
            <person name="Mikhailova N."/>
            <person name="Ivanova N."/>
            <person name="Mavromatis K."/>
            <person name="Pati A."/>
            <person name="Tapia R."/>
            <person name="Han C."/>
            <person name="Goodwin L."/>
            <person name="Chen A."/>
            <person name="Palaniappan K."/>
            <person name="Land M."/>
            <person name="Hauser L."/>
            <person name="Chang Y.J."/>
            <person name="Jeffries C.D."/>
            <person name="Brambilla E.M."/>
            <person name="Kopitz M."/>
            <person name="Rohde M."/>
            <person name="Goker M."/>
            <person name="Tindall B.J."/>
            <person name="Detter J.C."/>
            <person name="Woyke T."/>
            <person name="Bristow J."/>
            <person name="Eisen J.A."/>
            <person name="Markowitz V."/>
            <person name="Hugenholtz P."/>
            <person name="Klenk H.P."/>
            <person name="Kyrpides N.C."/>
        </authorList>
    </citation>
    <scope>NUCLEOTIDE SEQUENCE [LARGE SCALE GENOMIC DNA]</scope>
    <source>
        <strain evidence="3">ATCC 43766 / DSM 16922 / JCM 21250 / NBRC 16016 / NCTC 11634 / CL345/78</strain>
    </source>
</reference>
<evidence type="ECO:0008006" key="4">
    <source>
        <dbReference type="Google" id="ProtNLM"/>
    </source>
</evidence>
<keyword evidence="3" id="KW-1185">Reference proteome</keyword>
<dbReference type="eggNOG" id="ENOG502ZFKD">
    <property type="taxonomic scope" value="Bacteria"/>
</dbReference>
<reference evidence="3" key="2">
    <citation type="journal article" date="2011" name="Stand. Genomic Sci.">
        <title>Complete genome sequence of Weeksella virosa type strain (9751T).</title>
        <authorList>
            <person name="Lang E."/>
            <person name="Teshima H."/>
            <person name="Lucas S."/>
            <person name="Lapidus A."/>
            <person name="Hammon N."/>
            <person name="Deshpande S."/>
            <person name="Nolan M."/>
            <person name="Cheng J."/>
            <person name="Pitluck S."/>
            <person name="Liolios K."/>
            <person name="Pagani I."/>
            <person name="Mikhailova N."/>
            <person name="Ivanova N."/>
            <person name="Mavromatis K."/>
            <person name="Pati A."/>
            <person name="Tapia R."/>
            <person name="Han C."/>
            <person name="Goodwin L."/>
            <person name="Chen A."/>
            <person name="Palaniappan K."/>
            <person name="Land M."/>
            <person name="Hauser L."/>
            <person name="Chang Y."/>
            <person name="Jeffries C."/>
            <person name="Brambilla E."/>
            <person name="Kopitz M."/>
            <person name="Rohde M."/>
            <person name="Goker M."/>
            <person name="Tindall B."/>
            <person name="Detter J."/>
            <person name="Woyke T."/>
            <person name="Bristow J."/>
            <person name="Eisen J."/>
            <person name="Markowitz V."/>
            <person name="Hugenholtz P."/>
            <person name="Klenk H."/>
            <person name="Kyrpides N."/>
        </authorList>
    </citation>
    <scope>NUCLEOTIDE SEQUENCE [LARGE SCALE GENOMIC DNA]</scope>
    <source>
        <strain evidence="3">ATCC 43766 / DSM 16922 / JCM 21250 / NBRC 16016 / NCTC 11634 / CL345/78</strain>
    </source>
</reference>
<protein>
    <recommendedName>
        <fullName evidence="4">CI repressor</fullName>
    </recommendedName>
</protein>
<sequence>MDLPIENQRIKEIINFYCKGNINQFSKEIGISQPRINRLFSIDNRNGKYPLTSFEITQAIINKFIDVNPEWLLTGRGDMLKDPQMDQSGDQVTDPKDEEIIELQKFKIKKLEEEINALKRKLAELSDYHPMAAEPNPKLKK</sequence>
<accession>F0NX95</accession>
<feature type="coiled-coil region" evidence="1">
    <location>
        <begin position="101"/>
        <end position="128"/>
    </location>
</feature>
<dbReference type="EMBL" id="CP002455">
    <property type="protein sequence ID" value="ADX66869.1"/>
    <property type="molecule type" value="Genomic_DNA"/>
</dbReference>
<dbReference type="AlphaFoldDB" id="F0NX95"/>